<dbReference type="AlphaFoldDB" id="A0AA38S8F0"/>
<feature type="region of interest" description="Disordered" evidence="1">
    <location>
        <begin position="365"/>
        <end position="385"/>
    </location>
</feature>
<keyword evidence="3" id="KW-1185">Reference proteome</keyword>
<protein>
    <submittedName>
        <fullName evidence="2">Uncharacterized protein</fullName>
    </submittedName>
</protein>
<organism evidence="2 3">
    <name type="scientific">Coniochaeta hoffmannii</name>
    <dbReference type="NCBI Taxonomy" id="91930"/>
    <lineage>
        <taxon>Eukaryota</taxon>
        <taxon>Fungi</taxon>
        <taxon>Dikarya</taxon>
        <taxon>Ascomycota</taxon>
        <taxon>Pezizomycotina</taxon>
        <taxon>Sordariomycetes</taxon>
        <taxon>Sordariomycetidae</taxon>
        <taxon>Coniochaetales</taxon>
        <taxon>Coniochaetaceae</taxon>
        <taxon>Coniochaeta</taxon>
    </lineage>
</organism>
<proteinExistence type="predicted"/>
<reference evidence="2" key="1">
    <citation type="submission" date="2022-07" db="EMBL/GenBank/DDBJ databases">
        <title>Fungi with potential for degradation of polypropylene.</title>
        <authorList>
            <person name="Gostincar C."/>
        </authorList>
    </citation>
    <scope>NUCLEOTIDE SEQUENCE</scope>
    <source>
        <strain evidence="2">EXF-13287</strain>
    </source>
</reference>
<evidence type="ECO:0000313" key="2">
    <source>
        <dbReference type="EMBL" id="KAJ9158144.1"/>
    </source>
</evidence>
<feature type="compositionally biased region" description="Basic residues" evidence="1">
    <location>
        <begin position="369"/>
        <end position="379"/>
    </location>
</feature>
<feature type="compositionally biased region" description="Polar residues" evidence="1">
    <location>
        <begin position="136"/>
        <end position="153"/>
    </location>
</feature>
<evidence type="ECO:0000256" key="1">
    <source>
        <dbReference type="SAM" id="MobiDB-lite"/>
    </source>
</evidence>
<comment type="caution">
    <text evidence="2">The sequence shown here is derived from an EMBL/GenBank/DDBJ whole genome shotgun (WGS) entry which is preliminary data.</text>
</comment>
<dbReference type="Proteomes" id="UP001174691">
    <property type="component" value="Unassembled WGS sequence"/>
</dbReference>
<dbReference type="EMBL" id="JANBVN010000041">
    <property type="protein sequence ID" value="KAJ9158144.1"/>
    <property type="molecule type" value="Genomic_DNA"/>
</dbReference>
<gene>
    <name evidence="2" type="ORF">NKR19_g3614</name>
</gene>
<accession>A0AA38S8F0</accession>
<name>A0AA38S8F0_9PEZI</name>
<feature type="region of interest" description="Disordered" evidence="1">
    <location>
        <begin position="124"/>
        <end position="153"/>
    </location>
</feature>
<sequence>MADPRPRDEPYLSVFMRVQRGIETAQDLITAFPALEQAALDSSSAGGGASLGLTEQDCRRLLDYPDAEEEAANIRHVGNRSRAELVSTTLSRPGDLSDAELELFEGRFWADVTSQEIETTVAGRADATPAVREHSGVTTNTQPPGSALPSATRSPAWMNDLARQFQEEHEALNRWGFIALYDAEDRDLFELTVEDVLRATMINNGAKANAIARRWRLHFFDAPRRTSTANTTTTTTASSSSADEQVGLYGTTLRNAFRAFLYSAEWLNILQWDQGVRTDVFLVVSLDPEVAQGWTMSTNMTGKRSALLNRKGLAQGFITTTNIAGHRQDYFTSLLRQRVVNRHRQYFLERLEMLEGPWAIVRAHPSSTPRRHSRTRRTPYSKSIS</sequence>
<evidence type="ECO:0000313" key="3">
    <source>
        <dbReference type="Proteomes" id="UP001174691"/>
    </source>
</evidence>